<organism evidence="1 2">
    <name type="scientific">Castilleja foliolosa</name>
    <dbReference type="NCBI Taxonomy" id="1961234"/>
    <lineage>
        <taxon>Eukaryota</taxon>
        <taxon>Viridiplantae</taxon>
        <taxon>Streptophyta</taxon>
        <taxon>Embryophyta</taxon>
        <taxon>Tracheophyta</taxon>
        <taxon>Spermatophyta</taxon>
        <taxon>Magnoliopsida</taxon>
        <taxon>eudicotyledons</taxon>
        <taxon>Gunneridae</taxon>
        <taxon>Pentapetalae</taxon>
        <taxon>asterids</taxon>
        <taxon>lamiids</taxon>
        <taxon>Lamiales</taxon>
        <taxon>Orobanchaceae</taxon>
        <taxon>Pedicularideae</taxon>
        <taxon>Castillejinae</taxon>
        <taxon>Castilleja</taxon>
    </lineage>
</organism>
<evidence type="ECO:0000313" key="2">
    <source>
        <dbReference type="Proteomes" id="UP001632038"/>
    </source>
</evidence>
<reference evidence="2" key="1">
    <citation type="journal article" date="2024" name="IScience">
        <title>Strigolactones Initiate the Formation of Haustorium-like Structures in Castilleja.</title>
        <authorList>
            <person name="Buerger M."/>
            <person name="Peterson D."/>
            <person name="Chory J."/>
        </authorList>
    </citation>
    <scope>NUCLEOTIDE SEQUENCE [LARGE SCALE GENOMIC DNA]</scope>
</reference>
<protein>
    <recommendedName>
        <fullName evidence="3">Transposase</fullName>
    </recommendedName>
</protein>
<sequence>MLVAALLRTGVGWHKRPRAVGLQRHTGSIRPTPSAKCGPG</sequence>
<name>A0ABD3C4G7_9LAMI</name>
<comment type="caution">
    <text evidence="1">The sequence shown here is derived from an EMBL/GenBank/DDBJ whole genome shotgun (WGS) entry which is preliminary data.</text>
</comment>
<dbReference type="AlphaFoldDB" id="A0ABD3C4G7"/>
<dbReference type="EMBL" id="JAVIJP010000053">
    <property type="protein sequence ID" value="KAL3624464.1"/>
    <property type="molecule type" value="Genomic_DNA"/>
</dbReference>
<keyword evidence="2" id="KW-1185">Reference proteome</keyword>
<evidence type="ECO:0000313" key="1">
    <source>
        <dbReference type="EMBL" id="KAL3624464.1"/>
    </source>
</evidence>
<proteinExistence type="predicted"/>
<gene>
    <name evidence="1" type="ORF">CASFOL_031132</name>
</gene>
<evidence type="ECO:0008006" key="3">
    <source>
        <dbReference type="Google" id="ProtNLM"/>
    </source>
</evidence>
<dbReference type="Proteomes" id="UP001632038">
    <property type="component" value="Unassembled WGS sequence"/>
</dbReference>
<accession>A0ABD3C4G7</accession>